<evidence type="ECO:0000313" key="1">
    <source>
        <dbReference type="EMBL" id="HIX80469.1"/>
    </source>
</evidence>
<evidence type="ECO:0000313" key="2">
    <source>
        <dbReference type="Proteomes" id="UP000886724"/>
    </source>
</evidence>
<protein>
    <submittedName>
        <fullName evidence="1">Uncharacterized protein</fullName>
    </submittedName>
</protein>
<dbReference type="AlphaFoldDB" id="A0A9D1XJ94"/>
<reference evidence="1" key="2">
    <citation type="submission" date="2021-04" db="EMBL/GenBank/DDBJ databases">
        <authorList>
            <person name="Gilroy R."/>
        </authorList>
    </citation>
    <scope>NUCLEOTIDE SEQUENCE</scope>
    <source>
        <strain evidence="1">ChiGjej1B1-14440</strain>
    </source>
</reference>
<sequence>MFLNKVSEVIDKSGFEAGYVLATEKLKEFPTYGLLIINLAMLLDGALILCKNQRLNEKYHDKIEELYYRAAQSDDIAIKEQALVHLISKTMENQDYNHAQEMLNTISNKNPINKEQIQANIYIAQQETKKAAKLIEEKLLATTYEIHTSLMTLMEIALKENRLEDAKYIADVDKQAAKLFDLWQYNFYLAHFQLYSTTKNKAELLKILLLMLKSLTKKWDINSSPLYQHIKTKEVDNKFTAKLQKTILQSIGTDKNTEFLKDTPELKELIRKIDIK</sequence>
<organism evidence="1 2">
    <name type="scientific">Candidatus Erysipelatoclostridium merdavium</name>
    <dbReference type="NCBI Taxonomy" id="2838566"/>
    <lineage>
        <taxon>Bacteria</taxon>
        <taxon>Bacillati</taxon>
        <taxon>Bacillota</taxon>
        <taxon>Erysipelotrichia</taxon>
        <taxon>Erysipelotrichales</taxon>
        <taxon>Erysipelotrichales incertae sedis</taxon>
    </lineage>
</organism>
<name>A0A9D1XJ94_9FIRM</name>
<gene>
    <name evidence="1" type="ORF">H9980_00630</name>
</gene>
<reference evidence="1" key="1">
    <citation type="journal article" date="2021" name="PeerJ">
        <title>Extensive microbial diversity within the chicken gut microbiome revealed by metagenomics and culture.</title>
        <authorList>
            <person name="Gilroy R."/>
            <person name="Ravi A."/>
            <person name="Getino M."/>
            <person name="Pursley I."/>
            <person name="Horton D.L."/>
            <person name="Alikhan N.F."/>
            <person name="Baker D."/>
            <person name="Gharbi K."/>
            <person name="Hall N."/>
            <person name="Watson M."/>
            <person name="Adriaenssens E.M."/>
            <person name="Foster-Nyarko E."/>
            <person name="Jarju S."/>
            <person name="Secka A."/>
            <person name="Antonio M."/>
            <person name="Oren A."/>
            <person name="Chaudhuri R.R."/>
            <person name="La Ragione R."/>
            <person name="Hildebrand F."/>
            <person name="Pallen M.J."/>
        </authorList>
    </citation>
    <scope>NUCLEOTIDE SEQUENCE</scope>
    <source>
        <strain evidence="1">ChiGjej1B1-14440</strain>
    </source>
</reference>
<dbReference type="EMBL" id="DXET01000019">
    <property type="protein sequence ID" value="HIX80469.1"/>
    <property type="molecule type" value="Genomic_DNA"/>
</dbReference>
<dbReference type="Proteomes" id="UP000886724">
    <property type="component" value="Unassembled WGS sequence"/>
</dbReference>
<accession>A0A9D1XJ94</accession>
<proteinExistence type="predicted"/>
<comment type="caution">
    <text evidence="1">The sequence shown here is derived from an EMBL/GenBank/DDBJ whole genome shotgun (WGS) entry which is preliminary data.</text>
</comment>